<dbReference type="NCBIfam" id="TIGR03023">
    <property type="entry name" value="WcaJ_sugtrans"/>
    <property type="match status" value="1"/>
</dbReference>
<dbReference type="EMBL" id="JQGC01000006">
    <property type="protein sequence ID" value="KFL31661.1"/>
    <property type="molecule type" value="Genomic_DNA"/>
</dbReference>
<dbReference type="Pfam" id="PF13727">
    <property type="entry name" value="CoA_binding_3"/>
    <property type="match status" value="1"/>
</dbReference>
<comment type="subcellular location">
    <subcellularLocation>
        <location evidence="1">Membrane</location>
        <topology evidence="1">Multi-pass membrane protein</topology>
    </subcellularLocation>
</comment>
<evidence type="ECO:0000256" key="6">
    <source>
        <dbReference type="ARBA" id="ARBA00023136"/>
    </source>
</evidence>
<keyword evidence="6 8" id="KW-0472">Membrane</keyword>
<evidence type="ECO:0000313" key="10">
    <source>
        <dbReference type="EMBL" id="KFL31661.1"/>
    </source>
</evidence>
<dbReference type="AlphaFoldDB" id="A0A087M458"/>
<keyword evidence="11" id="KW-1185">Reference proteome</keyword>
<reference evidence="10 11" key="1">
    <citation type="submission" date="2014-08" db="EMBL/GenBank/DDBJ databases">
        <authorList>
            <person name="Hassan Y.I."/>
            <person name="Lepp D."/>
            <person name="Zhou T."/>
        </authorList>
    </citation>
    <scope>NUCLEOTIDE SEQUENCE [LARGE SCALE GENOMIC DNA]</scope>
    <source>
        <strain evidence="10 11">IFO13584</strain>
    </source>
</reference>
<evidence type="ECO:0000256" key="8">
    <source>
        <dbReference type="SAM" id="Phobius"/>
    </source>
</evidence>
<dbReference type="RefSeq" id="WP_035081695.1">
    <property type="nucleotide sequence ID" value="NZ_JQGC01000006.1"/>
</dbReference>
<organism evidence="10 11">
    <name type="scientific">Devosia riboflavina</name>
    <dbReference type="NCBI Taxonomy" id="46914"/>
    <lineage>
        <taxon>Bacteria</taxon>
        <taxon>Pseudomonadati</taxon>
        <taxon>Pseudomonadota</taxon>
        <taxon>Alphaproteobacteria</taxon>
        <taxon>Hyphomicrobiales</taxon>
        <taxon>Devosiaceae</taxon>
        <taxon>Devosia</taxon>
    </lineage>
</organism>
<sequence length="507" mass="56479">MFRVDPKQAIEDHAARQPGGDGTGSTLSAAAAEIANRPVERTYSGTIIVGVAQVVEAVLLAILGYGIHAAYVERGQEGFYLLVTLGVCLATNIGLNLLRAHRITTYRRVVGQFGRVLAVWLTVMAVVTAAIFFFKAGDMVSRVWLFSWFLSGAALLILYRLALRFLVQRWTDLGRLKRRTVIVGGGRDAEVLIEQIKNGADKDIELLGLFDDRYDERSPDSVAGLAKLGKVSSLIEFARVTPVDLVIVSMPLSAEKRVLDMLTQLWVLPVDIRLSAHMSKLKFTDRAYSYVGGVPVLDMADRPISDWNLVFKWVFDKLVAITALILLSPIMIATAIAIKLTSKGPVFFVQKRHGFNNQLISIYKFRSMRTEALDAGAAKLVTKGDPRVTRVGKFIRKTSIDELPQLFNVLKGELSVVGPRPHALQAKADNKLYYEAVEGYFARHRVKPGMTGWAQIHGWRGETDTIDKIMQRVNHDLYYIENWSLLLDLYIVLMTPVSLVAKSENAY</sequence>
<feature type="transmembrane region" description="Helical" evidence="8">
    <location>
        <begin position="110"/>
        <end position="134"/>
    </location>
</feature>
<dbReference type="Proteomes" id="UP000028981">
    <property type="component" value="Unassembled WGS sequence"/>
</dbReference>
<dbReference type="STRING" id="46914.JP75_09080"/>
<keyword evidence="4 8" id="KW-0812">Transmembrane</keyword>
<dbReference type="GO" id="GO:0016780">
    <property type="term" value="F:phosphotransferase activity, for other substituted phosphate groups"/>
    <property type="evidence" value="ECO:0007669"/>
    <property type="project" value="TreeGrafter"/>
</dbReference>
<evidence type="ECO:0000256" key="3">
    <source>
        <dbReference type="ARBA" id="ARBA00022679"/>
    </source>
</evidence>
<dbReference type="PANTHER" id="PTHR30576:SF0">
    <property type="entry name" value="UNDECAPRENYL-PHOSPHATE N-ACETYLGALACTOSAMINYL 1-PHOSPHATE TRANSFERASE-RELATED"/>
    <property type="match status" value="1"/>
</dbReference>
<comment type="caution">
    <text evidence="10">The sequence shown here is derived from an EMBL/GenBank/DDBJ whole genome shotgun (WGS) entry which is preliminary data.</text>
</comment>
<dbReference type="InterPro" id="IPR017473">
    <property type="entry name" value="Undecaprenyl-P_gluc_Ptfrase"/>
</dbReference>
<proteinExistence type="inferred from homology"/>
<feature type="transmembrane region" description="Helical" evidence="8">
    <location>
        <begin position="47"/>
        <end position="67"/>
    </location>
</feature>
<accession>A0A087M458</accession>
<keyword evidence="7" id="KW-0270">Exopolysaccharide synthesis</keyword>
<dbReference type="OrthoDB" id="9808602at2"/>
<dbReference type="Gene3D" id="3.40.50.720">
    <property type="entry name" value="NAD(P)-binding Rossmann-like Domain"/>
    <property type="match status" value="1"/>
</dbReference>
<dbReference type="NCBIfam" id="TIGR03025">
    <property type="entry name" value="EPS_sugtrans"/>
    <property type="match status" value="1"/>
</dbReference>
<dbReference type="GO" id="GO:0000271">
    <property type="term" value="P:polysaccharide biosynthetic process"/>
    <property type="evidence" value="ECO:0007669"/>
    <property type="project" value="UniProtKB-KW"/>
</dbReference>
<feature type="transmembrane region" description="Helical" evidence="8">
    <location>
        <begin position="146"/>
        <end position="167"/>
    </location>
</feature>
<comment type="similarity">
    <text evidence="2">Belongs to the bacterial sugar transferase family.</text>
</comment>
<evidence type="ECO:0000256" key="4">
    <source>
        <dbReference type="ARBA" id="ARBA00022692"/>
    </source>
</evidence>
<evidence type="ECO:0000256" key="5">
    <source>
        <dbReference type="ARBA" id="ARBA00022989"/>
    </source>
</evidence>
<feature type="transmembrane region" description="Helical" evidence="8">
    <location>
        <begin position="318"/>
        <end position="338"/>
    </location>
</feature>
<feature type="domain" description="Bacterial sugar transferase" evidence="9">
    <location>
        <begin position="312"/>
        <end position="499"/>
    </location>
</feature>
<evidence type="ECO:0000256" key="1">
    <source>
        <dbReference type="ARBA" id="ARBA00004141"/>
    </source>
</evidence>
<name>A0A087M458_9HYPH</name>
<dbReference type="GO" id="GO:0016020">
    <property type="term" value="C:membrane"/>
    <property type="evidence" value="ECO:0007669"/>
    <property type="project" value="UniProtKB-SubCell"/>
</dbReference>
<keyword evidence="5 8" id="KW-1133">Transmembrane helix</keyword>
<gene>
    <name evidence="10" type="ORF">JP75_09080</name>
</gene>
<evidence type="ECO:0000256" key="2">
    <source>
        <dbReference type="ARBA" id="ARBA00006464"/>
    </source>
</evidence>
<feature type="transmembrane region" description="Helical" evidence="8">
    <location>
        <begin position="79"/>
        <end position="98"/>
    </location>
</feature>
<evidence type="ECO:0000313" key="11">
    <source>
        <dbReference type="Proteomes" id="UP000028981"/>
    </source>
</evidence>
<keyword evidence="3 10" id="KW-0808">Transferase</keyword>
<dbReference type="InterPro" id="IPR017475">
    <property type="entry name" value="EPS_sugar_tfrase"/>
</dbReference>
<dbReference type="PANTHER" id="PTHR30576">
    <property type="entry name" value="COLANIC BIOSYNTHESIS UDP-GLUCOSE LIPID CARRIER TRANSFERASE"/>
    <property type="match status" value="1"/>
</dbReference>
<protein>
    <submittedName>
        <fullName evidence="10">UDP-phosphate glucose phosphotransferase</fullName>
    </submittedName>
</protein>
<evidence type="ECO:0000256" key="7">
    <source>
        <dbReference type="ARBA" id="ARBA00023169"/>
    </source>
</evidence>
<evidence type="ECO:0000259" key="9">
    <source>
        <dbReference type="Pfam" id="PF02397"/>
    </source>
</evidence>
<dbReference type="Pfam" id="PF02397">
    <property type="entry name" value="Bac_transf"/>
    <property type="match status" value="1"/>
</dbReference>
<dbReference type="InterPro" id="IPR003362">
    <property type="entry name" value="Bact_transf"/>
</dbReference>